<reference evidence="1 2" key="1">
    <citation type="submission" date="2018-08" db="EMBL/GenBank/DDBJ databases">
        <title>Analysis of the genomic diversity of Mexican Acinetobacter haemolyticus clinical isolates.</title>
        <authorList>
            <person name="Castro-Jaimes S."/>
            <person name="Cevallos M.A."/>
        </authorList>
    </citation>
    <scope>NUCLEOTIDE SEQUENCE [LARGE SCALE GENOMIC DNA]</scope>
    <source>
        <strain evidence="1 2">AN43</strain>
    </source>
</reference>
<dbReference type="AlphaFoldDB" id="A0A6L9E4H9"/>
<dbReference type="Proteomes" id="UP000463868">
    <property type="component" value="Chromosome"/>
</dbReference>
<sequence>MPYLIKLYPDNCYLISDEEGDIAATDSRHEAIKNGLFYDFESADDTAQNFSGGMTRGIDYFIESVSSDPYHVVQITIPVEIAPRLKDIDKFIVNHKAQVFLTNKTTANDAMDGFTRYGVSTGANAVLLKSAHYEKSKAEIENYLNERFRNQWEIELIPVRY</sequence>
<dbReference type="EMBL" id="CP031976">
    <property type="protein sequence ID" value="QHI12113.1"/>
    <property type="molecule type" value="Genomic_DNA"/>
</dbReference>
<evidence type="ECO:0000313" key="1">
    <source>
        <dbReference type="EMBL" id="QHI12113.1"/>
    </source>
</evidence>
<proteinExistence type="predicted"/>
<accession>A0A6L9E4H9</accession>
<protein>
    <submittedName>
        <fullName evidence="1">Uncharacterized protein</fullName>
    </submittedName>
</protein>
<name>A0A6L9E4H9_ACIHA</name>
<organism evidence="1 2">
    <name type="scientific">Acinetobacter haemolyticus</name>
    <dbReference type="NCBI Taxonomy" id="29430"/>
    <lineage>
        <taxon>Bacteria</taxon>
        <taxon>Pseudomonadati</taxon>
        <taxon>Pseudomonadota</taxon>
        <taxon>Gammaproteobacteria</taxon>
        <taxon>Moraxellales</taxon>
        <taxon>Moraxellaceae</taxon>
        <taxon>Acinetobacter</taxon>
    </lineage>
</organism>
<gene>
    <name evidence="1" type="ORF">AhaeAN43_01275</name>
</gene>
<evidence type="ECO:0000313" key="2">
    <source>
        <dbReference type="Proteomes" id="UP000463868"/>
    </source>
</evidence>
<dbReference type="RefSeq" id="WP_160124150.1">
    <property type="nucleotide sequence ID" value="NZ_CP031972.1"/>
</dbReference>